<gene>
    <name evidence="1" type="ORF">BST86_13555</name>
</gene>
<dbReference type="Proteomes" id="UP000239532">
    <property type="component" value="Unassembled WGS sequence"/>
</dbReference>
<organism evidence="1 2">
    <name type="scientific">Nonlabens agnitus</name>
    <dbReference type="NCBI Taxonomy" id="870484"/>
    <lineage>
        <taxon>Bacteria</taxon>
        <taxon>Pseudomonadati</taxon>
        <taxon>Bacteroidota</taxon>
        <taxon>Flavobacteriia</taxon>
        <taxon>Flavobacteriales</taxon>
        <taxon>Flavobacteriaceae</taxon>
        <taxon>Nonlabens</taxon>
    </lineage>
</organism>
<accession>A0A2S9WX51</accession>
<evidence type="ECO:0000313" key="2">
    <source>
        <dbReference type="Proteomes" id="UP000239532"/>
    </source>
</evidence>
<keyword evidence="2" id="KW-1185">Reference proteome</keyword>
<proteinExistence type="predicted"/>
<dbReference type="EMBL" id="MQUC01000003">
    <property type="protein sequence ID" value="PRP68043.1"/>
    <property type="molecule type" value="Genomic_DNA"/>
</dbReference>
<sequence length="275" mass="31587">MRKHFFYIVVSFLALSFVACDDDIISDDELVEVIEPVDDLVRLQGITIEDDAATVIQEIEIDYDEDSLIRQITFSGMENALYTMTYAINDRLIAFEKVHNGQTTSNTLNYNNNLITLTTTFPDATVQQKELSIDFQNRINFVRTFDSATNGSRTATDQTQYVYSQNFNVERINDLRPTGNSIESTTELTYLFNNNPFRDMNDVIRFLIFEEFVPYTRYLPATLEERFNSNGPPVDGRFVSYDYTLQEDDFPSSRTVSSTTATGTQTTVETFIYMP</sequence>
<evidence type="ECO:0008006" key="3">
    <source>
        <dbReference type="Google" id="ProtNLM"/>
    </source>
</evidence>
<dbReference type="AlphaFoldDB" id="A0A2S9WX51"/>
<dbReference type="OrthoDB" id="1143741at2"/>
<dbReference type="RefSeq" id="WP_105983720.1">
    <property type="nucleotide sequence ID" value="NZ_MQUC01000003.1"/>
</dbReference>
<name>A0A2S9WX51_9FLAO</name>
<protein>
    <recommendedName>
        <fullName evidence="3">DUF4595 domain-containing protein</fullName>
    </recommendedName>
</protein>
<evidence type="ECO:0000313" key="1">
    <source>
        <dbReference type="EMBL" id="PRP68043.1"/>
    </source>
</evidence>
<comment type="caution">
    <text evidence="1">The sequence shown here is derived from an EMBL/GenBank/DDBJ whole genome shotgun (WGS) entry which is preliminary data.</text>
</comment>
<reference evidence="1 2" key="1">
    <citation type="submission" date="2016-11" db="EMBL/GenBank/DDBJ databases">
        <title>Trade-off between light-utilization and light-protection in marine flavobacteria.</title>
        <authorList>
            <person name="Kumagai Y."/>
        </authorList>
    </citation>
    <scope>NUCLEOTIDE SEQUENCE [LARGE SCALE GENOMIC DNA]</scope>
    <source>
        <strain evidence="1 2">JCM 17109</strain>
    </source>
</reference>
<dbReference type="PROSITE" id="PS51257">
    <property type="entry name" value="PROKAR_LIPOPROTEIN"/>
    <property type="match status" value="1"/>
</dbReference>